<dbReference type="EMBL" id="DVIU01000254">
    <property type="protein sequence ID" value="HIS37418.1"/>
    <property type="molecule type" value="Genomic_DNA"/>
</dbReference>
<dbReference type="InterPro" id="IPR020013">
    <property type="entry name" value="Flagellar_FlgE/F/G"/>
</dbReference>
<name>A0A9D1F0Z8_9BACT</name>
<dbReference type="PANTHER" id="PTHR30435:SF19">
    <property type="entry name" value="FLAGELLAR BASAL-BODY ROD PROTEIN FLGG"/>
    <property type="match status" value="1"/>
</dbReference>
<dbReference type="PANTHER" id="PTHR30435">
    <property type="entry name" value="FLAGELLAR PROTEIN"/>
    <property type="match status" value="1"/>
</dbReference>
<dbReference type="Proteomes" id="UP000823928">
    <property type="component" value="Unassembled WGS sequence"/>
</dbReference>
<comment type="similarity">
    <text evidence="1 2">Belongs to the flagella basal body rod proteins family.</text>
</comment>
<dbReference type="SUPFAM" id="SSF117143">
    <property type="entry name" value="Flagellar hook protein flgE"/>
    <property type="match status" value="1"/>
</dbReference>
<dbReference type="InterPro" id="IPR053967">
    <property type="entry name" value="LlgE_F_G-like_D1"/>
</dbReference>
<reference evidence="4" key="1">
    <citation type="submission" date="2020-10" db="EMBL/GenBank/DDBJ databases">
        <authorList>
            <person name="Gilroy R."/>
        </authorList>
    </citation>
    <scope>NUCLEOTIDE SEQUENCE</scope>
    <source>
        <strain evidence="4">6276</strain>
    </source>
</reference>
<reference evidence="4" key="2">
    <citation type="journal article" date="2021" name="PeerJ">
        <title>Extensive microbial diversity within the chicken gut microbiome revealed by metagenomics and culture.</title>
        <authorList>
            <person name="Gilroy R."/>
            <person name="Ravi A."/>
            <person name="Getino M."/>
            <person name="Pursley I."/>
            <person name="Horton D.L."/>
            <person name="Alikhan N.F."/>
            <person name="Baker D."/>
            <person name="Gharbi K."/>
            <person name="Hall N."/>
            <person name="Watson M."/>
            <person name="Adriaenssens E.M."/>
            <person name="Foster-Nyarko E."/>
            <person name="Jarju S."/>
            <person name="Secka A."/>
            <person name="Antonio M."/>
            <person name="Oren A."/>
            <person name="Chaudhuri R.R."/>
            <person name="La Ragione R."/>
            <person name="Hildebrand F."/>
            <person name="Pallen M.J."/>
        </authorList>
    </citation>
    <scope>NUCLEOTIDE SEQUENCE</scope>
    <source>
        <strain evidence="4">6276</strain>
    </source>
</reference>
<keyword evidence="4" id="KW-0282">Flagellum</keyword>
<comment type="caution">
    <text evidence="4">The sequence shown here is derived from an EMBL/GenBank/DDBJ whole genome shotgun (WGS) entry which is preliminary data.</text>
</comment>
<gene>
    <name evidence="4" type="ORF">IAC10_12490</name>
</gene>
<dbReference type="Pfam" id="PF22692">
    <property type="entry name" value="LlgE_F_G_D1"/>
    <property type="match status" value="1"/>
</dbReference>
<keyword evidence="4" id="KW-0966">Cell projection</keyword>
<protein>
    <submittedName>
        <fullName evidence="4">Flagellar hook basal-body protein</fullName>
    </submittedName>
</protein>
<feature type="domain" description="Flagellar hook protein FlgE/F/G-like D1" evidence="3">
    <location>
        <begin position="75"/>
        <end position="138"/>
    </location>
</feature>
<evidence type="ECO:0000259" key="3">
    <source>
        <dbReference type="Pfam" id="PF22692"/>
    </source>
</evidence>
<accession>A0A9D1F0Z8</accession>
<dbReference type="AlphaFoldDB" id="A0A9D1F0Z8"/>
<proteinExistence type="inferred from homology"/>
<keyword evidence="4" id="KW-0969">Cilium</keyword>
<dbReference type="NCBIfam" id="TIGR03506">
    <property type="entry name" value="FlgEFG_subfam"/>
    <property type="match status" value="1"/>
</dbReference>
<comment type="subcellular location">
    <subcellularLocation>
        <location evidence="2">Bacterial flagellum basal body</location>
    </subcellularLocation>
</comment>
<dbReference type="InterPro" id="IPR037925">
    <property type="entry name" value="FlgE/F/G-like"/>
</dbReference>
<keyword evidence="2" id="KW-0975">Bacterial flagellum</keyword>
<dbReference type="GO" id="GO:0071978">
    <property type="term" value="P:bacterial-type flagellum-dependent swarming motility"/>
    <property type="evidence" value="ECO:0007669"/>
    <property type="project" value="TreeGrafter"/>
</dbReference>
<evidence type="ECO:0000313" key="5">
    <source>
        <dbReference type="Proteomes" id="UP000823928"/>
    </source>
</evidence>
<dbReference type="GO" id="GO:0009425">
    <property type="term" value="C:bacterial-type flagellum basal body"/>
    <property type="evidence" value="ECO:0007669"/>
    <property type="project" value="UniProtKB-SubCell"/>
</dbReference>
<evidence type="ECO:0000313" key="4">
    <source>
        <dbReference type="EMBL" id="HIS37418.1"/>
    </source>
</evidence>
<evidence type="ECO:0000256" key="1">
    <source>
        <dbReference type="ARBA" id="ARBA00009677"/>
    </source>
</evidence>
<sequence length="237" mass="26454">MNNLQGIIRKSVNNVTNQWEKLGYVANDLANYNTRGYKSVRFEQMLKEDGYLTGAIRTDYKQGSVQITSNPFDVAVIGAGFIPVFSPHGEVAYTRDGSFKQGKGGYLMTNDDWIVGNGIKIPSNCYKFEIKPDGNVIAYDKVDAVGKNIGKIPLVRFDNPEGLEQGDMNKMRPTEESGEAILVKDHECFAQNNLENSNINIYGAVSDMLRLNASMLASTRMMKVVDDMYNKAINIRE</sequence>
<organism evidence="4 5">
    <name type="scientific">Candidatus Scatousia excrementigallinarum</name>
    <dbReference type="NCBI Taxonomy" id="2840935"/>
    <lineage>
        <taxon>Bacteria</taxon>
        <taxon>Candidatus Scatousia</taxon>
    </lineage>
</organism>
<evidence type="ECO:0000256" key="2">
    <source>
        <dbReference type="RuleBase" id="RU362116"/>
    </source>
</evidence>